<dbReference type="PANTHER" id="PTHR22897">
    <property type="entry name" value="QUIESCIN Q6-RELATED SULFHYDRYL OXIDASE"/>
    <property type="match status" value="1"/>
</dbReference>
<dbReference type="PROSITE" id="PS51352">
    <property type="entry name" value="THIOREDOXIN_2"/>
    <property type="match status" value="1"/>
</dbReference>
<evidence type="ECO:0000256" key="4">
    <source>
        <dbReference type="ARBA" id="ARBA00022827"/>
    </source>
</evidence>
<reference evidence="12 13" key="1">
    <citation type="submission" date="2020-04" db="EMBL/GenBank/DDBJ databases">
        <title>Perkinsus olseni comparative genomics.</title>
        <authorList>
            <person name="Bogema D.R."/>
        </authorList>
    </citation>
    <scope>NUCLEOTIDE SEQUENCE [LARGE SCALE GENOMIC DNA]</scope>
    <source>
        <strain evidence="12">ATCC PRA-205</strain>
    </source>
</reference>
<dbReference type="PANTHER" id="PTHR22897:SF8">
    <property type="entry name" value="SULFHYDRYL OXIDASE"/>
    <property type="match status" value="1"/>
</dbReference>
<evidence type="ECO:0000256" key="7">
    <source>
        <dbReference type="ARBA" id="ARBA00023180"/>
    </source>
</evidence>
<evidence type="ECO:0000256" key="8">
    <source>
        <dbReference type="RuleBase" id="RU371123"/>
    </source>
</evidence>
<protein>
    <recommendedName>
        <fullName evidence="8">Sulfhydryl oxidase</fullName>
        <ecNumber evidence="8">1.8.3.2</ecNumber>
    </recommendedName>
</protein>
<dbReference type="GO" id="GO:0006457">
    <property type="term" value="P:protein folding"/>
    <property type="evidence" value="ECO:0007669"/>
    <property type="project" value="TreeGrafter"/>
</dbReference>
<dbReference type="AlphaFoldDB" id="A0A7J6PZP5"/>
<dbReference type="InterPro" id="IPR013766">
    <property type="entry name" value="Thioredoxin_domain"/>
</dbReference>
<dbReference type="CDD" id="cd02961">
    <property type="entry name" value="PDI_a_family"/>
    <property type="match status" value="1"/>
</dbReference>
<evidence type="ECO:0000256" key="6">
    <source>
        <dbReference type="ARBA" id="ARBA00023157"/>
    </source>
</evidence>
<sequence>MRLQLPEMAAMMVAVFHSSYHGLYPKGETKILDGDENDVRKAEATKLYKKVIIFYAHWCSHCQSVAHDLKTNQKEFYDPKTFYDEEGLPRVVAFDCARDDEANEFCAEQGVKGYPTFYTCLRDKKSGGVFPADPLNYVINVLKQIPATPPPTTTTTTTTTTTPTTTPCATTTPCSASTATTTTTTTTTMSTTSFPTPTTIITTPCRTSTTTKSSPTIITTTTTPTGGSIFPDEANATYAMRTLDGILAFAYALHTATFFPMNTTLIEEKLKTLEESLLPVIIAVHPDKEFREDVRGLLDNITQASGAITRAQWMSMLDGIAPRAMRQQPDAFWKHCNNFNCGLWQFFHSLTLGVGRRSNLPANDSAGEVVMKTIKMFVVDFFMCLECAQHFVKSYDGCAAGRCTMDHPDKRHTALWLWRLHNMVNNRTSHERGITGKDTAWPTKDECTKCREYRYGMSNNYTFNEDAVMDFLEESYYPQSSDVKPTGPSGTRSVVSFASLLSSADRSLCHGAALGTAGLPHNRLAFAGYFTVDYGDQFLRGHPFSEFFAFVMHHNVAVYFSVELYSAFVFGAGKLTLFRIGRGSPGLDCLLTT</sequence>
<feature type="domain" description="ERV/ALR sulfhydryl oxidase" evidence="10">
    <location>
        <begin position="327"/>
        <end position="446"/>
    </location>
</feature>
<evidence type="ECO:0000256" key="2">
    <source>
        <dbReference type="ARBA" id="ARBA00022630"/>
    </source>
</evidence>
<dbReference type="GO" id="GO:0005615">
    <property type="term" value="C:extracellular space"/>
    <property type="evidence" value="ECO:0007669"/>
    <property type="project" value="TreeGrafter"/>
</dbReference>
<proteinExistence type="predicted"/>
<comment type="cofactor">
    <cofactor evidence="1 8">
        <name>FAD</name>
        <dbReference type="ChEBI" id="CHEBI:57692"/>
    </cofactor>
</comment>
<dbReference type="InterPro" id="IPR039798">
    <property type="entry name" value="Sulfhydryl_oxidase"/>
</dbReference>
<dbReference type="InterPro" id="IPR017905">
    <property type="entry name" value="ERV/ALR_sulphydryl_oxidase"/>
</dbReference>
<keyword evidence="6" id="KW-1015">Disulfide bond</keyword>
<evidence type="ECO:0000259" key="10">
    <source>
        <dbReference type="PROSITE" id="PS51324"/>
    </source>
</evidence>
<dbReference type="GO" id="GO:0000139">
    <property type="term" value="C:Golgi membrane"/>
    <property type="evidence" value="ECO:0007669"/>
    <property type="project" value="TreeGrafter"/>
</dbReference>
<evidence type="ECO:0000259" key="11">
    <source>
        <dbReference type="PROSITE" id="PS51352"/>
    </source>
</evidence>
<keyword evidence="4 8" id="KW-0274">FAD</keyword>
<gene>
    <name evidence="12" type="primary">QSOX1_1</name>
    <name evidence="12" type="ORF">FOZ62_000744</name>
</gene>
<dbReference type="InterPro" id="IPR036774">
    <property type="entry name" value="ERV/ALR_sulphydryl_oxid_sf"/>
</dbReference>
<dbReference type="GO" id="GO:0003756">
    <property type="term" value="F:protein disulfide isomerase activity"/>
    <property type="evidence" value="ECO:0007669"/>
    <property type="project" value="TreeGrafter"/>
</dbReference>
<evidence type="ECO:0000313" key="13">
    <source>
        <dbReference type="Proteomes" id="UP000574390"/>
    </source>
</evidence>
<dbReference type="Gene3D" id="1.20.120.310">
    <property type="entry name" value="ERV/ALR sulfhydryl oxidase domain"/>
    <property type="match status" value="1"/>
</dbReference>
<evidence type="ECO:0000256" key="1">
    <source>
        <dbReference type="ARBA" id="ARBA00001974"/>
    </source>
</evidence>
<keyword evidence="3" id="KW-0732">Signal</keyword>
<dbReference type="Pfam" id="PF04777">
    <property type="entry name" value="Evr1_Alr"/>
    <property type="match status" value="1"/>
</dbReference>
<evidence type="ECO:0000256" key="5">
    <source>
        <dbReference type="ARBA" id="ARBA00023002"/>
    </source>
</evidence>
<keyword evidence="5 8" id="KW-0560">Oxidoreductase</keyword>
<comment type="catalytic activity">
    <reaction evidence="8">
        <text>2 R'C(R)SH + O2 = R'C(R)S-S(R)CR' + H2O2</text>
        <dbReference type="Rhea" id="RHEA:17357"/>
        <dbReference type="ChEBI" id="CHEBI:15379"/>
        <dbReference type="ChEBI" id="CHEBI:16240"/>
        <dbReference type="ChEBI" id="CHEBI:16520"/>
        <dbReference type="ChEBI" id="CHEBI:17412"/>
        <dbReference type="EC" id="1.8.3.2"/>
    </reaction>
</comment>
<keyword evidence="7" id="KW-0325">Glycoprotein</keyword>
<organism evidence="12 13">
    <name type="scientific">Perkinsus olseni</name>
    <name type="common">Perkinsus atlanticus</name>
    <dbReference type="NCBI Taxonomy" id="32597"/>
    <lineage>
        <taxon>Eukaryota</taxon>
        <taxon>Sar</taxon>
        <taxon>Alveolata</taxon>
        <taxon>Perkinsozoa</taxon>
        <taxon>Perkinsea</taxon>
        <taxon>Perkinsida</taxon>
        <taxon>Perkinsidae</taxon>
        <taxon>Perkinsus</taxon>
    </lineage>
</organism>
<feature type="region of interest" description="Disordered" evidence="9">
    <location>
        <begin position="149"/>
        <end position="225"/>
    </location>
</feature>
<evidence type="ECO:0000313" key="12">
    <source>
        <dbReference type="EMBL" id="KAF4701472.1"/>
    </source>
</evidence>
<name>A0A7J6PZP5_PEROL</name>
<dbReference type="EC" id="1.8.3.2" evidence="8"/>
<keyword evidence="2 8" id="KW-0285">Flavoprotein</keyword>
<dbReference type="Pfam" id="PF00085">
    <property type="entry name" value="Thioredoxin"/>
    <property type="match status" value="1"/>
</dbReference>
<evidence type="ECO:0000256" key="3">
    <source>
        <dbReference type="ARBA" id="ARBA00022729"/>
    </source>
</evidence>
<dbReference type="SUPFAM" id="SSF69000">
    <property type="entry name" value="FAD-dependent thiol oxidase"/>
    <property type="match status" value="1"/>
</dbReference>
<dbReference type="Proteomes" id="UP000574390">
    <property type="component" value="Unassembled WGS sequence"/>
</dbReference>
<dbReference type="PROSITE" id="PS51324">
    <property type="entry name" value="ERV_ALR"/>
    <property type="match status" value="1"/>
</dbReference>
<dbReference type="SUPFAM" id="SSF52833">
    <property type="entry name" value="Thioredoxin-like"/>
    <property type="match status" value="1"/>
</dbReference>
<feature type="compositionally biased region" description="Low complexity" evidence="9">
    <location>
        <begin position="153"/>
        <end position="225"/>
    </location>
</feature>
<dbReference type="InterPro" id="IPR036249">
    <property type="entry name" value="Thioredoxin-like_sf"/>
</dbReference>
<accession>A0A7J6PZP5</accession>
<dbReference type="GO" id="GO:0016971">
    <property type="term" value="F:flavin-dependent sulfhydryl oxidase activity"/>
    <property type="evidence" value="ECO:0007669"/>
    <property type="project" value="InterPro"/>
</dbReference>
<comment type="caution">
    <text evidence="12">The sequence shown here is derived from an EMBL/GenBank/DDBJ whole genome shotgun (WGS) entry which is preliminary data.</text>
</comment>
<dbReference type="EMBL" id="JABANM010033315">
    <property type="protein sequence ID" value="KAF4701472.1"/>
    <property type="molecule type" value="Genomic_DNA"/>
</dbReference>
<evidence type="ECO:0000256" key="9">
    <source>
        <dbReference type="SAM" id="MobiDB-lite"/>
    </source>
</evidence>
<feature type="domain" description="Thioredoxin" evidence="11">
    <location>
        <begin position="18"/>
        <end position="147"/>
    </location>
</feature>
<dbReference type="Gene3D" id="3.40.30.10">
    <property type="entry name" value="Glutaredoxin"/>
    <property type="match status" value="1"/>
</dbReference>